<dbReference type="InterPro" id="IPR013113">
    <property type="entry name" value="SIP_FAD-bd"/>
</dbReference>
<protein>
    <submittedName>
        <fullName evidence="2">NADPH-dependent ferric siderophore reductase, contains FAD-binding and SIP domains</fullName>
    </submittedName>
</protein>
<evidence type="ECO:0000259" key="1">
    <source>
        <dbReference type="PROSITE" id="PS51384"/>
    </source>
</evidence>
<dbReference type="OrthoDB" id="3745257at2"/>
<dbReference type="RefSeq" id="WP_093786745.1">
    <property type="nucleotide sequence ID" value="NZ_FNIE01000011.1"/>
</dbReference>
<dbReference type="InterPro" id="IPR039374">
    <property type="entry name" value="SIP_fam"/>
</dbReference>
<keyword evidence="3" id="KW-1185">Reference proteome</keyword>
<feature type="domain" description="FAD-binding FR-type" evidence="1">
    <location>
        <begin position="11"/>
        <end position="108"/>
    </location>
</feature>
<dbReference type="InterPro" id="IPR039261">
    <property type="entry name" value="FNR_nucleotide-bd"/>
</dbReference>
<dbReference type="InterPro" id="IPR007037">
    <property type="entry name" value="SIP_rossman_dom"/>
</dbReference>
<accession>A0A1H0LLL4</accession>
<dbReference type="Pfam" id="PF08021">
    <property type="entry name" value="FAD_binding_9"/>
    <property type="match status" value="1"/>
</dbReference>
<dbReference type="Gene3D" id="3.40.50.80">
    <property type="entry name" value="Nucleotide-binding domain of ferredoxin-NADP reductase (FNR) module"/>
    <property type="match status" value="1"/>
</dbReference>
<reference evidence="2 3" key="1">
    <citation type="submission" date="2016-10" db="EMBL/GenBank/DDBJ databases">
        <authorList>
            <person name="de Groot N.N."/>
        </authorList>
    </citation>
    <scope>NUCLEOTIDE SEQUENCE [LARGE SCALE GENOMIC DNA]</scope>
    <source>
        <strain evidence="2 3">CGMCC 4.2022</strain>
    </source>
</reference>
<dbReference type="InterPro" id="IPR017938">
    <property type="entry name" value="Riboflavin_synthase-like_b-brl"/>
</dbReference>
<dbReference type="Pfam" id="PF04954">
    <property type="entry name" value="SIP"/>
    <property type="match status" value="1"/>
</dbReference>
<dbReference type="Gene3D" id="2.40.30.10">
    <property type="entry name" value="Translation factors"/>
    <property type="match status" value="1"/>
</dbReference>
<dbReference type="EMBL" id="FNIE01000011">
    <property type="protein sequence ID" value="SDO68861.1"/>
    <property type="molecule type" value="Genomic_DNA"/>
</dbReference>
<organism evidence="2 3">
    <name type="scientific">Actinacidiphila guanduensis</name>
    <dbReference type="NCBI Taxonomy" id="310781"/>
    <lineage>
        <taxon>Bacteria</taxon>
        <taxon>Bacillati</taxon>
        <taxon>Actinomycetota</taxon>
        <taxon>Actinomycetes</taxon>
        <taxon>Kitasatosporales</taxon>
        <taxon>Streptomycetaceae</taxon>
        <taxon>Actinacidiphila</taxon>
    </lineage>
</organism>
<dbReference type="InterPro" id="IPR017927">
    <property type="entry name" value="FAD-bd_FR_type"/>
</dbReference>
<dbReference type="AlphaFoldDB" id="A0A1H0LLL4"/>
<sequence length="230" mass="24633">MPTLAHRLLDRVLTHGTVTGVRNVTPRVIGVRIAAQGLRWTPGQQVRVLVGGGGLGTRRTYSVRDYDGAAFELFVLQHGDGPGAAWARGVREGEEVLFSGPEGRFVPQVGAAYHLFAGEETAAAAFGPMIAALAGAGHHAVIEVDTAEDRIPVEGDVTWTYRHGTPAADSPGLLEALRGLDLPEEPGVAYLAGEARTVQSLRRHLVTERGWPRRAVLTKPFWAPGKRGLE</sequence>
<proteinExistence type="predicted"/>
<dbReference type="CDD" id="cd06193">
    <property type="entry name" value="siderophore_interacting"/>
    <property type="match status" value="1"/>
</dbReference>
<dbReference type="STRING" id="310781.SAMN05216259_111249"/>
<dbReference type="GO" id="GO:0016491">
    <property type="term" value="F:oxidoreductase activity"/>
    <property type="evidence" value="ECO:0007669"/>
    <property type="project" value="InterPro"/>
</dbReference>
<dbReference type="PANTHER" id="PTHR30157">
    <property type="entry name" value="FERRIC REDUCTASE, NADPH-DEPENDENT"/>
    <property type="match status" value="1"/>
</dbReference>
<dbReference type="PANTHER" id="PTHR30157:SF0">
    <property type="entry name" value="NADPH-DEPENDENT FERRIC-CHELATE REDUCTASE"/>
    <property type="match status" value="1"/>
</dbReference>
<name>A0A1H0LLL4_9ACTN</name>
<dbReference type="SUPFAM" id="SSF63380">
    <property type="entry name" value="Riboflavin synthase domain-like"/>
    <property type="match status" value="1"/>
</dbReference>
<evidence type="ECO:0000313" key="2">
    <source>
        <dbReference type="EMBL" id="SDO68861.1"/>
    </source>
</evidence>
<evidence type="ECO:0000313" key="3">
    <source>
        <dbReference type="Proteomes" id="UP000199341"/>
    </source>
</evidence>
<dbReference type="Proteomes" id="UP000199341">
    <property type="component" value="Unassembled WGS sequence"/>
</dbReference>
<dbReference type="PROSITE" id="PS51384">
    <property type="entry name" value="FAD_FR"/>
    <property type="match status" value="1"/>
</dbReference>
<gene>
    <name evidence="2" type="ORF">SAMN05216259_111249</name>
</gene>